<comment type="caution">
    <text evidence="3">The sequence shown here is derived from an EMBL/GenBank/DDBJ whole genome shotgun (WGS) entry which is preliminary data.</text>
</comment>
<name>A0AA88U6J0_9ASTE</name>
<organism evidence="3 4">
    <name type="scientific">Escallonia rubra</name>
    <dbReference type="NCBI Taxonomy" id="112253"/>
    <lineage>
        <taxon>Eukaryota</taxon>
        <taxon>Viridiplantae</taxon>
        <taxon>Streptophyta</taxon>
        <taxon>Embryophyta</taxon>
        <taxon>Tracheophyta</taxon>
        <taxon>Spermatophyta</taxon>
        <taxon>Magnoliopsida</taxon>
        <taxon>eudicotyledons</taxon>
        <taxon>Gunneridae</taxon>
        <taxon>Pentapetalae</taxon>
        <taxon>asterids</taxon>
        <taxon>campanulids</taxon>
        <taxon>Escalloniales</taxon>
        <taxon>Escalloniaceae</taxon>
        <taxon>Escallonia</taxon>
    </lineage>
</organism>
<evidence type="ECO:0000256" key="1">
    <source>
        <dbReference type="SAM" id="MobiDB-lite"/>
    </source>
</evidence>
<dbReference type="Proteomes" id="UP001187471">
    <property type="component" value="Unassembled WGS sequence"/>
</dbReference>
<evidence type="ECO:0000259" key="2">
    <source>
        <dbReference type="Pfam" id="PF13976"/>
    </source>
</evidence>
<evidence type="ECO:0000313" key="4">
    <source>
        <dbReference type="Proteomes" id="UP001187471"/>
    </source>
</evidence>
<keyword evidence="4" id="KW-1185">Reference proteome</keyword>
<dbReference type="PANTHER" id="PTHR11439">
    <property type="entry name" value="GAG-POL-RELATED RETROTRANSPOSON"/>
    <property type="match status" value="1"/>
</dbReference>
<feature type="domain" description="GAG-pre-integrase" evidence="2">
    <location>
        <begin position="204"/>
        <end position="240"/>
    </location>
</feature>
<accession>A0AA88U6J0</accession>
<gene>
    <name evidence="3" type="ORF">RJ640_000590</name>
</gene>
<protein>
    <recommendedName>
        <fullName evidence="2">GAG-pre-integrase domain-containing protein</fullName>
    </recommendedName>
</protein>
<dbReference type="Pfam" id="PF13976">
    <property type="entry name" value="gag_pre-integrs"/>
    <property type="match status" value="1"/>
</dbReference>
<dbReference type="CDD" id="cd09272">
    <property type="entry name" value="RNase_HI_RT_Ty1"/>
    <property type="match status" value="1"/>
</dbReference>
<evidence type="ECO:0000313" key="3">
    <source>
        <dbReference type="EMBL" id="KAK2972630.1"/>
    </source>
</evidence>
<dbReference type="EMBL" id="JAVXUO010002507">
    <property type="protein sequence ID" value="KAK2972630.1"/>
    <property type="molecule type" value="Genomic_DNA"/>
</dbReference>
<proteinExistence type="predicted"/>
<dbReference type="InterPro" id="IPR025724">
    <property type="entry name" value="GAG-pre-integrase_dom"/>
</dbReference>
<dbReference type="AlphaFoldDB" id="A0AA88U6J0"/>
<reference evidence="3" key="1">
    <citation type="submission" date="2022-12" db="EMBL/GenBank/DDBJ databases">
        <title>Draft genome assemblies for two species of Escallonia (Escalloniales).</title>
        <authorList>
            <person name="Chanderbali A."/>
            <person name="Dervinis C."/>
            <person name="Anghel I."/>
            <person name="Soltis D."/>
            <person name="Soltis P."/>
            <person name="Zapata F."/>
        </authorList>
    </citation>
    <scope>NUCLEOTIDE SEQUENCE</scope>
    <source>
        <strain evidence="3">UCBG92.1500</strain>
        <tissue evidence="3">Leaf</tissue>
    </source>
</reference>
<sequence>MTAPETFYEESMHLSVISKSQNIPQRLPATGIPETLHYHFHNPIPDPISPQDFFFFIDHSAANHTTKFFSTRPHAPPKVSAARSMRHHCSTCIHAPHIPGSPKRLCRKIDTSHPPQDCPRNPKKWSKNTSSTSAPPKLGIQYRFKPPSRFAAADVLNDSSSSALSVNDVAKIDPEMGQTIRIVCKVGRLFELINLSIPHRPIIPHQFAAFVASQNSLELWHSRLGHVSFAQLNPLVSSAHSSFELHASSDVDWAGDPTDRRSTTGFCFFLGTSLISWRSKKQTLTARSSMEAEYRALADTTQELL</sequence>
<feature type="region of interest" description="Disordered" evidence="1">
    <location>
        <begin position="106"/>
        <end position="140"/>
    </location>
</feature>
<dbReference type="PANTHER" id="PTHR11439:SF461">
    <property type="entry name" value="OS10G0432200 PROTEIN"/>
    <property type="match status" value="1"/>
</dbReference>